<comment type="similarity">
    <text evidence="3">Belongs to the methyl-accepting chemotaxis (MCP) protein family.</text>
</comment>
<evidence type="ECO:0000313" key="11">
    <source>
        <dbReference type="Proteomes" id="UP001589814"/>
    </source>
</evidence>
<dbReference type="InterPro" id="IPR051310">
    <property type="entry name" value="MCP_chemotaxis"/>
</dbReference>
<keyword evidence="6" id="KW-0472">Membrane</keyword>
<feature type="domain" description="T-SNARE coiled-coil homology" evidence="8">
    <location>
        <begin position="427"/>
        <end position="489"/>
    </location>
</feature>
<evidence type="ECO:0000259" key="9">
    <source>
        <dbReference type="PROSITE" id="PS50885"/>
    </source>
</evidence>
<keyword evidence="6" id="KW-1133">Transmembrane helix</keyword>
<evidence type="ECO:0000256" key="4">
    <source>
        <dbReference type="PROSITE-ProRule" id="PRU00284"/>
    </source>
</evidence>
<dbReference type="PROSITE" id="PS50192">
    <property type="entry name" value="T_SNARE"/>
    <property type="match status" value="1"/>
</dbReference>
<feature type="compositionally biased region" description="Polar residues" evidence="5">
    <location>
        <begin position="590"/>
        <end position="603"/>
    </location>
</feature>
<dbReference type="PROSITE" id="PS50885">
    <property type="entry name" value="HAMP"/>
    <property type="match status" value="1"/>
</dbReference>
<accession>A0ABV6G490</accession>
<evidence type="ECO:0000313" key="10">
    <source>
        <dbReference type="EMBL" id="MFC0268472.1"/>
    </source>
</evidence>
<reference evidence="10 11" key="1">
    <citation type="submission" date="2024-09" db="EMBL/GenBank/DDBJ databases">
        <authorList>
            <person name="Sun Q."/>
            <person name="Mori K."/>
        </authorList>
    </citation>
    <scope>NUCLEOTIDE SEQUENCE [LARGE SCALE GENOMIC DNA]</scope>
    <source>
        <strain evidence="10 11">CCM 7415</strain>
    </source>
</reference>
<feature type="compositionally biased region" description="Low complexity" evidence="5">
    <location>
        <begin position="528"/>
        <end position="559"/>
    </location>
</feature>
<organism evidence="10 11">
    <name type="scientific">Kushneria aurantia</name>
    <dbReference type="NCBI Taxonomy" id="504092"/>
    <lineage>
        <taxon>Bacteria</taxon>
        <taxon>Pseudomonadati</taxon>
        <taxon>Pseudomonadota</taxon>
        <taxon>Gammaproteobacteria</taxon>
        <taxon>Oceanospirillales</taxon>
        <taxon>Halomonadaceae</taxon>
        <taxon>Kushneria</taxon>
    </lineage>
</organism>
<dbReference type="PANTHER" id="PTHR43531">
    <property type="entry name" value="PROTEIN ICFG"/>
    <property type="match status" value="1"/>
</dbReference>
<evidence type="ECO:0000256" key="1">
    <source>
        <dbReference type="ARBA" id="ARBA00022481"/>
    </source>
</evidence>
<dbReference type="PROSITE" id="PS50111">
    <property type="entry name" value="CHEMOTAXIS_TRANSDUC_2"/>
    <property type="match status" value="1"/>
</dbReference>
<dbReference type="RefSeq" id="WP_019950342.1">
    <property type="nucleotide sequence ID" value="NZ_JBHLVX010000042.1"/>
</dbReference>
<dbReference type="Pfam" id="PF12729">
    <property type="entry name" value="4HB_MCP_1"/>
    <property type="match status" value="1"/>
</dbReference>
<dbReference type="CDD" id="cd11386">
    <property type="entry name" value="MCP_signal"/>
    <property type="match status" value="1"/>
</dbReference>
<keyword evidence="6" id="KW-0812">Transmembrane</keyword>
<feature type="domain" description="HAMP" evidence="9">
    <location>
        <begin position="211"/>
        <end position="263"/>
    </location>
</feature>
<dbReference type="InterPro" id="IPR000727">
    <property type="entry name" value="T_SNARE_dom"/>
</dbReference>
<dbReference type="Pfam" id="PF00015">
    <property type="entry name" value="MCPsignal"/>
    <property type="match status" value="1"/>
</dbReference>
<dbReference type="CDD" id="cd06225">
    <property type="entry name" value="HAMP"/>
    <property type="match status" value="1"/>
</dbReference>
<dbReference type="SUPFAM" id="SSF58104">
    <property type="entry name" value="Methyl-accepting chemotaxis protein (MCP) signaling domain"/>
    <property type="match status" value="1"/>
</dbReference>
<dbReference type="Pfam" id="PF00672">
    <property type="entry name" value="HAMP"/>
    <property type="match status" value="1"/>
</dbReference>
<dbReference type="InterPro" id="IPR024478">
    <property type="entry name" value="HlyB_4HB_MCP"/>
</dbReference>
<dbReference type="SMART" id="SM00283">
    <property type="entry name" value="MA"/>
    <property type="match status" value="1"/>
</dbReference>
<feature type="compositionally biased region" description="Low complexity" evidence="5">
    <location>
        <begin position="566"/>
        <end position="576"/>
    </location>
</feature>
<dbReference type="InterPro" id="IPR004090">
    <property type="entry name" value="Chemotax_Me-accpt_rcpt"/>
</dbReference>
<dbReference type="PRINTS" id="PR00260">
    <property type="entry name" value="CHEMTRNSDUCR"/>
</dbReference>
<dbReference type="InterPro" id="IPR004089">
    <property type="entry name" value="MCPsignal_dom"/>
</dbReference>
<protein>
    <submittedName>
        <fullName evidence="10">Methyl-accepting chemotaxis protein</fullName>
    </submittedName>
</protein>
<dbReference type="InterPro" id="IPR003660">
    <property type="entry name" value="HAMP_dom"/>
</dbReference>
<dbReference type="Proteomes" id="UP001589814">
    <property type="component" value="Unassembled WGS sequence"/>
</dbReference>
<dbReference type="Gene3D" id="1.10.287.950">
    <property type="entry name" value="Methyl-accepting chemotaxis protein"/>
    <property type="match status" value="1"/>
</dbReference>
<keyword evidence="11" id="KW-1185">Reference proteome</keyword>
<keyword evidence="2 4" id="KW-0807">Transducer</keyword>
<proteinExistence type="inferred from homology"/>
<feature type="transmembrane region" description="Helical" evidence="6">
    <location>
        <begin position="188"/>
        <end position="209"/>
    </location>
</feature>
<gene>
    <name evidence="10" type="ORF">ACFFHW_10845</name>
</gene>
<feature type="compositionally biased region" description="Polar residues" evidence="5">
    <location>
        <begin position="460"/>
        <end position="482"/>
    </location>
</feature>
<evidence type="ECO:0000259" key="8">
    <source>
        <dbReference type="PROSITE" id="PS50192"/>
    </source>
</evidence>
<dbReference type="EMBL" id="JBHLVX010000042">
    <property type="protein sequence ID" value="MFC0268472.1"/>
    <property type="molecule type" value="Genomic_DNA"/>
</dbReference>
<evidence type="ECO:0000256" key="3">
    <source>
        <dbReference type="ARBA" id="ARBA00029447"/>
    </source>
</evidence>
<feature type="transmembrane region" description="Helical" evidence="6">
    <location>
        <begin position="12"/>
        <end position="33"/>
    </location>
</feature>
<evidence type="ECO:0000256" key="5">
    <source>
        <dbReference type="SAM" id="MobiDB-lite"/>
    </source>
</evidence>
<feature type="region of interest" description="Disordered" evidence="5">
    <location>
        <begin position="458"/>
        <end position="490"/>
    </location>
</feature>
<sequence length="614" mass="66147">MLGLDRSVKYKLTITMAGLAVLLIVTALAGFYGTRQANNNFLNAYERDVLPLKLLNAVDEGIYESQVDILRVRSDQSISEARELTQHVAELRASTSANWRDYQEHNVTSAEEEAIAARIAPALQEYWQRYERHLNDMVGGDFSATTDGNQLRVPFGTIVAGINEAVNLNITQVANKYANTSGAARQQMWQLGTLLVVALLLMAAAGWWLTRSIMRPLNEAGRVADEISDGNLDGHIEIIGRDEFAALLRRLREMQQQLIRVVGDVRLNAETVGSAAGQIAAGNDELSRRTQSQAASLEETAASMEQMTSTVRQNADNAAQANRVAGELRNQTSSGRDVVEQTSGAMEQISSSSKKVAEIVGLIDSIAFQTNLLALNASVEAARAGEQGRGFAVVAGEVRTLAQRSANAAKDIRQLVDDNLERVSDGSALVTRSRETLNEIAEGVTRMNDLVAEIAEASREQSSGIDQVNQAVSEMDSSTQHNAALVEESAAASRSMADSAERLREQMAFFRVADNAAATPHSAPPRLGSDQGHGYSGQQHSSQSSQWQGSGAASSQGDGARQTQKGQSSGGRSEQSSQHDSHTSARRGASQENTGSYTSGSRAKSSDTDEWETF</sequence>
<evidence type="ECO:0000256" key="6">
    <source>
        <dbReference type="SAM" id="Phobius"/>
    </source>
</evidence>
<evidence type="ECO:0000259" key="7">
    <source>
        <dbReference type="PROSITE" id="PS50111"/>
    </source>
</evidence>
<dbReference type="PANTHER" id="PTHR43531:SF14">
    <property type="entry name" value="METHYL-ACCEPTING CHEMOTAXIS PROTEIN I-RELATED"/>
    <property type="match status" value="1"/>
</dbReference>
<comment type="caution">
    <text evidence="10">The sequence shown here is derived from an EMBL/GenBank/DDBJ whole genome shotgun (WGS) entry which is preliminary data.</text>
</comment>
<feature type="region of interest" description="Disordered" evidence="5">
    <location>
        <begin position="518"/>
        <end position="614"/>
    </location>
</feature>
<name>A0ABV6G490_9GAMM</name>
<feature type="domain" description="Methyl-accepting transducer" evidence="7">
    <location>
        <begin position="268"/>
        <end position="497"/>
    </location>
</feature>
<dbReference type="SMART" id="SM00304">
    <property type="entry name" value="HAMP"/>
    <property type="match status" value="1"/>
</dbReference>
<evidence type="ECO:0000256" key="2">
    <source>
        <dbReference type="ARBA" id="ARBA00023224"/>
    </source>
</evidence>
<keyword evidence="1" id="KW-0488">Methylation</keyword>